<reference evidence="2" key="1">
    <citation type="journal article" date="2016" name="Nature">
        <title>The genome of the seagrass Zostera marina reveals angiosperm adaptation to the sea.</title>
        <authorList>
            <person name="Olsen J.L."/>
            <person name="Rouze P."/>
            <person name="Verhelst B."/>
            <person name="Lin Y.-C."/>
            <person name="Bayer T."/>
            <person name="Collen J."/>
            <person name="Dattolo E."/>
            <person name="De Paoli E."/>
            <person name="Dittami S."/>
            <person name="Maumus F."/>
            <person name="Michel G."/>
            <person name="Kersting A."/>
            <person name="Lauritano C."/>
            <person name="Lohaus R."/>
            <person name="Toepel M."/>
            <person name="Tonon T."/>
            <person name="Vanneste K."/>
            <person name="Amirebrahimi M."/>
            <person name="Brakel J."/>
            <person name="Bostroem C."/>
            <person name="Chovatia M."/>
            <person name="Grimwood J."/>
            <person name="Jenkins J.W."/>
            <person name="Jueterbock A."/>
            <person name="Mraz A."/>
            <person name="Stam W.T."/>
            <person name="Tice H."/>
            <person name="Bornberg-Bauer E."/>
            <person name="Green P.J."/>
            <person name="Pearson G.A."/>
            <person name="Procaccini G."/>
            <person name="Duarte C.M."/>
            <person name="Schmutz J."/>
            <person name="Reusch T.B.H."/>
            <person name="Van de Peer Y."/>
        </authorList>
    </citation>
    <scope>NUCLEOTIDE SEQUENCE [LARGE SCALE GENOMIC DNA]</scope>
    <source>
        <strain evidence="2">cv. Finnish</strain>
    </source>
</reference>
<organism evidence="1 2">
    <name type="scientific">Zostera marina</name>
    <name type="common">Eelgrass</name>
    <dbReference type="NCBI Taxonomy" id="29655"/>
    <lineage>
        <taxon>Eukaryota</taxon>
        <taxon>Viridiplantae</taxon>
        <taxon>Streptophyta</taxon>
        <taxon>Embryophyta</taxon>
        <taxon>Tracheophyta</taxon>
        <taxon>Spermatophyta</taxon>
        <taxon>Magnoliopsida</taxon>
        <taxon>Liliopsida</taxon>
        <taxon>Zosteraceae</taxon>
        <taxon>Zostera</taxon>
    </lineage>
</organism>
<proteinExistence type="predicted"/>
<dbReference type="EMBL" id="LFYR01000036">
    <property type="protein sequence ID" value="KMZ76391.1"/>
    <property type="molecule type" value="Genomic_DNA"/>
</dbReference>
<comment type="caution">
    <text evidence="1">The sequence shown here is derived from an EMBL/GenBank/DDBJ whole genome shotgun (WGS) entry which is preliminary data.</text>
</comment>
<name>A0A0K9Q534_ZOSMR</name>
<gene>
    <name evidence="1" type="ORF">ZOSMA_102G00040</name>
</gene>
<dbReference type="AlphaFoldDB" id="A0A0K9Q534"/>
<evidence type="ECO:0000313" key="2">
    <source>
        <dbReference type="Proteomes" id="UP000036987"/>
    </source>
</evidence>
<keyword evidence="2" id="KW-1185">Reference proteome</keyword>
<dbReference type="Proteomes" id="UP000036987">
    <property type="component" value="Unassembled WGS sequence"/>
</dbReference>
<sequence length="196" mass="21656">MIPTRPDVPTVLAALFPERVPDVVPAVFEPVVFQSVTETFTSNVPPHVPENVVEPHNCTLGPRPDEYVIGLASSFTELGKANPILKKKKATKKMKSVSTPKLGEEIESSFRGNIDEEILFTDNIDDVVRKVIEEYVPNVVAEVARQNDVAPHVCSVEAEATVLSPVVVSKYTTIDKVLVLVVAKRQTNLTNKWGRW</sequence>
<accession>A0A0K9Q534</accession>
<protein>
    <submittedName>
        <fullName evidence="1">Uncharacterized protein</fullName>
    </submittedName>
</protein>
<evidence type="ECO:0000313" key="1">
    <source>
        <dbReference type="EMBL" id="KMZ76391.1"/>
    </source>
</evidence>